<dbReference type="NCBIfam" id="TIGR02937">
    <property type="entry name" value="sigma70-ECF"/>
    <property type="match status" value="1"/>
</dbReference>
<dbReference type="InterPro" id="IPR036388">
    <property type="entry name" value="WH-like_DNA-bd_sf"/>
</dbReference>
<comment type="similarity">
    <text evidence="1">Belongs to the sigma-70 factor family. ECF subfamily.</text>
</comment>
<evidence type="ECO:0000259" key="5">
    <source>
        <dbReference type="Pfam" id="PF07638"/>
    </source>
</evidence>
<dbReference type="Gene3D" id="1.10.10.10">
    <property type="entry name" value="Winged helix-like DNA-binding domain superfamily/Winged helix DNA-binding domain"/>
    <property type="match status" value="1"/>
</dbReference>
<keyword evidence="3" id="KW-0731">Sigma factor</keyword>
<dbReference type="SUPFAM" id="SSF88659">
    <property type="entry name" value="Sigma3 and sigma4 domains of RNA polymerase sigma factors"/>
    <property type="match status" value="1"/>
</dbReference>
<dbReference type="InterPro" id="IPR011517">
    <property type="entry name" value="RNA_pol_sigma70_ECF-like"/>
</dbReference>
<dbReference type="GO" id="GO:0006352">
    <property type="term" value="P:DNA-templated transcription initiation"/>
    <property type="evidence" value="ECO:0007669"/>
    <property type="project" value="InterPro"/>
</dbReference>
<evidence type="ECO:0000256" key="2">
    <source>
        <dbReference type="ARBA" id="ARBA00023015"/>
    </source>
</evidence>
<evidence type="ECO:0000313" key="6">
    <source>
        <dbReference type="EMBL" id="AVP96194.1"/>
    </source>
</evidence>
<dbReference type="InterPro" id="IPR014284">
    <property type="entry name" value="RNA_pol_sigma-70_dom"/>
</dbReference>
<dbReference type="EMBL" id="CP027860">
    <property type="protein sequence ID" value="AVP96194.1"/>
    <property type="molecule type" value="Genomic_DNA"/>
</dbReference>
<protein>
    <submittedName>
        <fullName evidence="6">RNA polymerase subunit sigma</fullName>
    </submittedName>
</protein>
<dbReference type="Proteomes" id="UP000241074">
    <property type="component" value="Chromosome"/>
</dbReference>
<reference evidence="6 7" key="2">
    <citation type="submission" date="2018-03" db="EMBL/GenBank/DDBJ databases">
        <authorList>
            <person name="Keele B.F."/>
        </authorList>
    </citation>
    <scope>NUCLEOTIDE SEQUENCE [LARGE SCALE GENOMIC DNA]</scope>
    <source>
        <strain evidence="6 7">D13</strain>
    </source>
</reference>
<dbReference type="InterPro" id="IPR053812">
    <property type="entry name" value="HTH_Sigma70_ECF-like"/>
</dbReference>
<evidence type="ECO:0000256" key="3">
    <source>
        <dbReference type="ARBA" id="ARBA00023082"/>
    </source>
</evidence>
<feature type="domain" description="RNA polymerase sigma-70 ECF-like HTH" evidence="5">
    <location>
        <begin position="6"/>
        <end position="182"/>
    </location>
</feature>
<reference evidence="6 7" key="1">
    <citation type="submission" date="2018-03" db="EMBL/GenBank/DDBJ databases">
        <title>Ahniella affigens gen. nov., sp. nov., a gammaproteobacterium isolated from sandy soil near a stream.</title>
        <authorList>
            <person name="Ko Y."/>
            <person name="Kim J.-H."/>
        </authorList>
    </citation>
    <scope>NUCLEOTIDE SEQUENCE [LARGE SCALE GENOMIC DNA]</scope>
    <source>
        <strain evidence="6 7">D13</strain>
    </source>
</reference>
<dbReference type="SUPFAM" id="SSF88946">
    <property type="entry name" value="Sigma2 domain of RNA polymerase sigma factors"/>
    <property type="match status" value="1"/>
</dbReference>
<keyword evidence="7" id="KW-1185">Reference proteome</keyword>
<dbReference type="InterPro" id="IPR039425">
    <property type="entry name" value="RNA_pol_sigma-70-like"/>
</dbReference>
<evidence type="ECO:0000256" key="4">
    <source>
        <dbReference type="ARBA" id="ARBA00023163"/>
    </source>
</evidence>
<dbReference type="PANTHER" id="PTHR43133">
    <property type="entry name" value="RNA POLYMERASE ECF-TYPE SIGMA FACTO"/>
    <property type="match status" value="1"/>
</dbReference>
<keyword evidence="2" id="KW-0805">Transcription regulation</keyword>
<organism evidence="6 7">
    <name type="scientific">Ahniella affigens</name>
    <dbReference type="NCBI Taxonomy" id="2021234"/>
    <lineage>
        <taxon>Bacteria</taxon>
        <taxon>Pseudomonadati</taxon>
        <taxon>Pseudomonadota</taxon>
        <taxon>Gammaproteobacteria</taxon>
        <taxon>Lysobacterales</taxon>
        <taxon>Rhodanobacteraceae</taxon>
        <taxon>Ahniella</taxon>
    </lineage>
</organism>
<dbReference type="InterPro" id="IPR013325">
    <property type="entry name" value="RNA_pol_sigma_r2"/>
</dbReference>
<keyword evidence="4" id="KW-0804">Transcription</keyword>
<dbReference type="PANTHER" id="PTHR43133:SF39">
    <property type="entry name" value="SIMILAR TO RNA POLYMERASE SIGMA-E FACTOR"/>
    <property type="match status" value="1"/>
</dbReference>
<gene>
    <name evidence="6" type="ORF">C7S18_02845</name>
</gene>
<evidence type="ECO:0000256" key="1">
    <source>
        <dbReference type="ARBA" id="ARBA00010641"/>
    </source>
</evidence>
<dbReference type="RefSeq" id="WP_106890123.1">
    <property type="nucleotide sequence ID" value="NZ_CP027860.1"/>
</dbReference>
<sequence>MADRPQLTQLLAASAKGDAIAQGQVYSAAYDELRRIARGTLRQNAGSVTMNPSTLVHEAYLKISGDADRTINDSQHFFSLLARAMRQIIIDLGRQHSTVKHGHGMARTQLTEGIDQGGARLEDLMSIDDALTKLAAVDTELADLVELHFFAGLSFVEIANMRGVTERTVRRHWDTAKAFLLDAMPLI</sequence>
<dbReference type="OrthoDB" id="6023540at2"/>
<dbReference type="KEGG" id="xba:C7S18_02845"/>
<dbReference type="InterPro" id="IPR013324">
    <property type="entry name" value="RNA_pol_sigma_r3/r4-like"/>
</dbReference>
<evidence type="ECO:0000313" key="7">
    <source>
        <dbReference type="Proteomes" id="UP000241074"/>
    </source>
</evidence>
<dbReference type="Pfam" id="PF07638">
    <property type="entry name" value="Sigma70_ECF"/>
    <property type="match status" value="1"/>
</dbReference>
<proteinExistence type="inferred from homology"/>
<dbReference type="GO" id="GO:0016987">
    <property type="term" value="F:sigma factor activity"/>
    <property type="evidence" value="ECO:0007669"/>
    <property type="project" value="UniProtKB-KW"/>
</dbReference>
<dbReference type="NCBIfam" id="TIGR02999">
    <property type="entry name" value="Sig-70_X6"/>
    <property type="match status" value="1"/>
</dbReference>
<name>A0A2P1PMW7_9GAMM</name>
<accession>A0A2P1PMW7</accession>
<dbReference type="AlphaFoldDB" id="A0A2P1PMW7"/>